<comment type="caution">
    <text evidence="2">The sequence shown here is derived from an EMBL/GenBank/DDBJ whole genome shotgun (WGS) entry which is preliminary data.</text>
</comment>
<gene>
    <name evidence="2" type="ORF">RIF29_12838</name>
</gene>
<feature type="region of interest" description="Disordered" evidence="1">
    <location>
        <begin position="1"/>
        <end position="31"/>
    </location>
</feature>
<evidence type="ECO:0000313" key="2">
    <source>
        <dbReference type="EMBL" id="KAK7283371.1"/>
    </source>
</evidence>
<evidence type="ECO:0000313" key="3">
    <source>
        <dbReference type="Proteomes" id="UP001372338"/>
    </source>
</evidence>
<feature type="compositionally biased region" description="Basic residues" evidence="1">
    <location>
        <begin position="1"/>
        <end position="10"/>
    </location>
</feature>
<organism evidence="2 3">
    <name type="scientific">Crotalaria pallida</name>
    <name type="common">Smooth rattlebox</name>
    <name type="synonym">Crotalaria striata</name>
    <dbReference type="NCBI Taxonomy" id="3830"/>
    <lineage>
        <taxon>Eukaryota</taxon>
        <taxon>Viridiplantae</taxon>
        <taxon>Streptophyta</taxon>
        <taxon>Embryophyta</taxon>
        <taxon>Tracheophyta</taxon>
        <taxon>Spermatophyta</taxon>
        <taxon>Magnoliopsida</taxon>
        <taxon>eudicotyledons</taxon>
        <taxon>Gunneridae</taxon>
        <taxon>Pentapetalae</taxon>
        <taxon>rosids</taxon>
        <taxon>fabids</taxon>
        <taxon>Fabales</taxon>
        <taxon>Fabaceae</taxon>
        <taxon>Papilionoideae</taxon>
        <taxon>50 kb inversion clade</taxon>
        <taxon>genistoids sensu lato</taxon>
        <taxon>core genistoids</taxon>
        <taxon>Crotalarieae</taxon>
        <taxon>Crotalaria</taxon>
    </lineage>
</organism>
<dbReference type="Proteomes" id="UP001372338">
    <property type="component" value="Unassembled WGS sequence"/>
</dbReference>
<dbReference type="EMBL" id="JAYWIO010000002">
    <property type="protein sequence ID" value="KAK7283371.1"/>
    <property type="molecule type" value="Genomic_DNA"/>
</dbReference>
<protein>
    <submittedName>
        <fullName evidence="2">Uncharacterized protein</fullName>
    </submittedName>
</protein>
<dbReference type="AlphaFoldDB" id="A0AAN9P262"/>
<sequence length="179" mass="20241">MGKGKGRRRTTALGQEAESSPSPSPSPTPRILSLGLSPEHCKLLTEFSVKYTDGFMLQGGNLGVMYIMHAYETFGEFLVRLKETPAINWVSTEKQVMDGFLKSLHSFGFQDKYWKPALLNALAWVESMHSKMNDLVKMKESELKKYERDAKKRKCDFLESVDDEIYACNLLLKAPLGVL</sequence>
<reference evidence="2 3" key="1">
    <citation type="submission" date="2024-01" db="EMBL/GenBank/DDBJ databases">
        <title>The genomes of 5 underutilized Papilionoideae crops provide insights into root nodulation and disease resistanc.</title>
        <authorList>
            <person name="Yuan L."/>
        </authorList>
    </citation>
    <scope>NUCLEOTIDE SEQUENCE [LARGE SCALE GENOMIC DNA]</scope>
    <source>
        <strain evidence="2">ZHUSHIDOU_FW_LH</strain>
        <tissue evidence="2">Leaf</tissue>
    </source>
</reference>
<name>A0AAN9P262_CROPI</name>
<keyword evidence="3" id="KW-1185">Reference proteome</keyword>
<accession>A0AAN9P262</accession>
<proteinExistence type="predicted"/>
<evidence type="ECO:0000256" key="1">
    <source>
        <dbReference type="SAM" id="MobiDB-lite"/>
    </source>
</evidence>